<evidence type="ECO:0000313" key="2">
    <source>
        <dbReference type="Proteomes" id="UP000708805"/>
    </source>
</evidence>
<evidence type="ECO:0000313" key="1">
    <source>
        <dbReference type="EMBL" id="MBS9340052.1"/>
    </source>
</evidence>
<protein>
    <submittedName>
        <fullName evidence="1">Uncharacterized protein</fullName>
    </submittedName>
</protein>
<name>A0A9X1CRD9_NEIEL</name>
<proteinExistence type="predicted"/>
<dbReference type="AlphaFoldDB" id="A0A9X1CRD9"/>
<dbReference type="RefSeq" id="WP_214037487.1">
    <property type="nucleotide sequence ID" value="NZ_JAGJWT010000002.1"/>
</dbReference>
<dbReference type="EMBL" id="JAGJWT010000002">
    <property type="protein sequence ID" value="MBS9340052.1"/>
    <property type="molecule type" value="Genomic_DNA"/>
</dbReference>
<comment type="caution">
    <text evidence="1">The sequence shown here is derived from an EMBL/GenBank/DDBJ whole genome shotgun (WGS) entry which is preliminary data.</text>
</comment>
<dbReference type="Proteomes" id="UP000708805">
    <property type="component" value="Unassembled WGS sequence"/>
</dbReference>
<accession>A0A9X1CRD9</accession>
<organism evidence="1 2">
    <name type="scientific">Neisseria elongata subsp. nitroreducens</name>
    <dbReference type="NCBI Taxonomy" id="90367"/>
    <lineage>
        <taxon>Bacteria</taxon>
        <taxon>Pseudomonadati</taxon>
        <taxon>Pseudomonadota</taxon>
        <taxon>Betaproteobacteria</taxon>
        <taxon>Neisseriales</taxon>
        <taxon>Neisseriaceae</taxon>
        <taxon>Neisseria</taxon>
    </lineage>
</organism>
<sequence>MKYNIYNYEEQEDGVLLGCIETDLKGRATLHLGGDGKGARRDYPNRAAALREVREMRGWPNAYLVKVRN</sequence>
<reference evidence="1" key="1">
    <citation type="submission" date="2021-04" db="EMBL/GenBank/DDBJ databases">
        <title>Genomic characterization of endocarditis-associated Neisseria elongata subsp. nitroreducens.</title>
        <authorList>
            <person name="Schorner M."/>
            <person name="Passarelli-Araujo H."/>
            <person name="Scheffer M."/>
            <person name="Barazzetti F."/>
            <person name="Martins J."/>
            <person name="Machado H."/>
            <person name="Palmeiro J."/>
            <person name="Bazzo M."/>
        </authorList>
    </citation>
    <scope>NUCLEOTIDE SEQUENCE</scope>
    <source>
        <strain evidence="1">Nel_M001</strain>
    </source>
</reference>
<gene>
    <name evidence="1" type="ORF">J8641_04310</name>
</gene>